<evidence type="ECO:0000256" key="10">
    <source>
        <dbReference type="ARBA" id="ARBA00022805"/>
    </source>
</evidence>
<dbReference type="Pfam" id="PF04548">
    <property type="entry name" value="AIG1"/>
    <property type="match status" value="1"/>
</dbReference>
<evidence type="ECO:0000256" key="1">
    <source>
        <dbReference type="ARBA" id="ARBA00001946"/>
    </source>
</evidence>
<proteinExistence type="predicted"/>
<dbReference type="InterPro" id="IPR027417">
    <property type="entry name" value="P-loop_NTPase"/>
</dbReference>
<dbReference type="GO" id="GO:0016020">
    <property type="term" value="C:membrane"/>
    <property type="evidence" value="ECO:0007669"/>
    <property type="project" value="UniProtKB-SubCell"/>
</dbReference>
<evidence type="ECO:0000256" key="4">
    <source>
        <dbReference type="ARBA" id="ARBA00022528"/>
    </source>
</evidence>
<dbReference type="GO" id="GO:0015031">
    <property type="term" value="P:protein transport"/>
    <property type="evidence" value="ECO:0007669"/>
    <property type="project" value="UniProtKB-KW"/>
</dbReference>
<keyword evidence="7" id="KW-0479">Metal-binding</keyword>
<dbReference type="InterPro" id="IPR045058">
    <property type="entry name" value="GIMA/IAN/Toc"/>
</dbReference>
<keyword evidence="9" id="KW-0378">Hydrolase</keyword>
<protein>
    <recommendedName>
        <fullName evidence="17">AIG1-type G domain-containing protein</fullName>
    </recommendedName>
</protein>
<dbReference type="RefSeq" id="XP_001736057.1">
    <property type="nucleotide sequence ID" value="XM_001736005.1"/>
</dbReference>
<dbReference type="GO" id="GO:0005525">
    <property type="term" value="F:GTP binding"/>
    <property type="evidence" value="ECO:0007669"/>
    <property type="project" value="UniProtKB-KW"/>
</dbReference>
<evidence type="ECO:0000313" key="18">
    <source>
        <dbReference type="EMBL" id="EDR27712.1"/>
    </source>
</evidence>
<dbReference type="VEuPathDB" id="AmoebaDB:EDI_308970"/>
<dbReference type="AlphaFoldDB" id="B0ECN1"/>
<reference evidence="19" key="1">
    <citation type="submission" date="2007-12" db="EMBL/GenBank/DDBJ databases">
        <title>Annotation of Entamoeba dispar SAW760.</title>
        <authorList>
            <person name="Lorenzi H."/>
            <person name="Inman J."/>
            <person name="Schobel S."/>
            <person name="Amedeo P."/>
            <person name="Caler E."/>
        </authorList>
    </citation>
    <scope>NUCLEOTIDE SEQUENCE [LARGE SCALE GENOMIC DNA]</scope>
    <source>
        <strain evidence="19">ATCC PRA-260 / SAW760</strain>
    </source>
</reference>
<keyword evidence="19" id="KW-1185">Reference proteome</keyword>
<keyword evidence="3" id="KW-0813">Transport</keyword>
<keyword evidence="14" id="KW-0342">GTP-binding</keyword>
<dbReference type="GO" id="GO:0016787">
    <property type="term" value="F:hydrolase activity"/>
    <property type="evidence" value="ECO:0007669"/>
    <property type="project" value="UniProtKB-KW"/>
</dbReference>
<keyword evidence="11" id="KW-0460">Magnesium</keyword>
<feature type="non-terminal residue" evidence="18">
    <location>
        <position position="204"/>
    </location>
</feature>
<dbReference type="OrthoDB" id="8954335at2759"/>
<evidence type="ECO:0000256" key="16">
    <source>
        <dbReference type="ARBA" id="ARBA00024013"/>
    </source>
</evidence>
<evidence type="ECO:0000256" key="2">
    <source>
        <dbReference type="ARBA" id="ARBA00004167"/>
    </source>
</evidence>
<dbReference type="GO" id="GO:0046872">
    <property type="term" value="F:metal ion binding"/>
    <property type="evidence" value="ECO:0007669"/>
    <property type="project" value="UniProtKB-KW"/>
</dbReference>
<accession>B0ECN1</accession>
<keyword evidence="8" id="KW-0547">Nucleotide-binding</keyword>
<evidence type="ECO:0000256" key="9">
    <source>
        <dbReference type="ARBA" id="ARBA00022801"/>
    </source>
</evidence>
<keyword evidence="10" id="KW-1002">Plastid outer membrane</keyword>
<dbReference type="Proteomes" id="UP000008076">
    <property type="component" value="Unassembled WGS sequence"/>
</dbReference>
<dbReference type="Gene3D" id="3.40.50.300">
    <property type="entry name" value="P-loop containing nucleotide triphosphate hydrolases"/>
    <property type="match status" value="1"/>
</dbReference>
<dbReference type="EMBL" id="DS548782">
    <property type="protein sequence ID" value="EDR27712.1"/>
    <property type="molecule type" value="Genomic_DNA"/>
</dbReference>
<dbReference type="PANTHER" id="PTHR10903:SF135">
    <property type="entry name" value="TRANSLOCASE OF CHLOROPLAST 120, CHLOROPLASTIC-RELATED"/>
    <property type="match status" value="1"/>
</dbReference>
<keyword evidence="4" id="KW-0150">Chloroplast</keyword>
<evidence type="ECO:0000256" key="3">
    <source>
        <dbReference type="ARBA" id="ARBA00022448"/>
    </source>
</evidence>
<comment type="cofactor">
    <cofactor evidence="1">
        <name>Mg(2+)</name>
        <dbReference type="ChEBI" id="CHEBI:18420"/>
    </cofactor>
</comment>
<keyword evidence="12" id="KW-0653">Protein transport</keyword>
<organism evidence="19">
    <name type="scientific">Entamoeba dispar (strain ATCC PRA-260 / SAW760)</name>
    <dbReference type="NCBI Taxonomy" id="370354"/>
    <lineage>
        <taxon>Eukaryota</taxon>
        <taxon>Amoebozoa</taxon>
        <taxon>Evosea</taxon>
        <taxon>Archamoebae</taxon>
        <taxon>Mastigamoebida</taxon>
        <taxon>Entamoebidae</taxon>
        <taxon>Entamoeba</taxon>
    </lineage>
</organism>
<feature type="domain" description="AIG1-type G" evidence="17">
    <location>
        <begin position="8"/>
        <end position="204"/>
    </location>
</feature>
<evidence type="ECO:0000256" key="12">
    <source>
        <dbReference type="ARBA" id="ARBA00022927"/>
    </source>
</evidence>
<sequence length="204" mass="23701">MSMNKEEVKITKLVIIGNSRDGKSSLGNFILKKNAFVVSDKLCPENKGVKGSYGGLDRNNVFVIDTPGVQESEEMNKKWINQMIDSIKKERELHGIIIVFNYNQDRFPKGSKEMIKRIYNGISKPEFWQHLCIILTNCYCYIPEKVIEKKISKKREEYQKEIMKLVIETTGNEESIEFPMYFVDSQPEEGEDNTRSEAEIKKFL</sequence>
<dbReference type="SUPFAM" id="SSF52540">
    <property type="entry name" value="P-loop containing nucleoside triphosphate hydrolases"/>
    <property type="match status" value="1"/>
</dbReference>
<keyword evidence="5" id="KW-0934">Plastid</keyword>
<evidence type="ECO:0000256" key="6">
    <source>
        <dbReference type="ARBA" id="ARBA00022692"/>
    </source>
</evidence>
<name>B0ECN1_ENTDS</name>
<dbReference type="InterPro" id="IPR006703">
    <property type="entry name" value="G_AIG1"/>
</dbReference>
<evidence type="ECO:0000256" key="14">
    <source>
        <dbReference type="ARBA" id="ARBA00023134"/>
    </source>
</evidence>
<dbReference type="PROSITE" id="PS51720">
    <property type="entry name" value="G_AIG1"/>
    <property type="match status" value="1"/>
</dbReference>
<evidence type="ECO:0000256" key="15">
    <source>
        <dbReference type="ARBA" id="ARBA00023136"/>
    </source>
</evidence>
<keyword evidence="6" id="KW-0812">Transmembrane</keyword>
<dbReference type="CDD" id="cd00882">
    <property type="entry name" value="Ras_like_GTPase"/>
    <property type="match status" value="1"/>
</dbReference>
<evidence type="ECO:0000259" key="17">
    <source>
        <dbReference type="PROSITE" id="PS51720"/>
    </source>
</evidence>
<evidence type="ECO:0000256" key="8">
    <source>
        <dbReference type="ARBA" id="ARBA00022741"/>
    </source>
</evidence>
<dbReference type="KEGG" id="edi:EDI_308970"/>
<comment type="subcellular location">
    <subcellularLocation>
        <location evidence="2">Membrane</location>
        <topology evidence="2">Single-pass membrane protein</topology>
    </subcellularLocation>
    <subcellularLocation>
        <location evidence="16">Plastid</location>
        <location evidence="16">Chloroplast outer membrane</location>
    </subcellularLocation>
</comment>
<evidence type="ECO:0000256" key="11">
    <source>
        <dbReference type="ARBA" id="ARBA00022842"/>
    </source>
</evidence>
<evidence type="ECO:0000256" key="5">
    <source>
        <dbReference type="ARBA" id="ARBA00022640"/>
    </source>
</evidence>
<keyword evidence="13" id="KW-1133">Transmembrane helix</keyword>
<dbReference type="PANTHER" id="PTHR10903">
    <property type="entry name" value="GTPASE, IMAP FAMILY MEMBER-RELATED"/>
    <property type="match status" value="1"/>
</dbReference>
<evidence type="ECO:0000256" key="7">
    <source>
        <dbReference type="ARBA" id="ARBA00022723"/>
    </source>
</evidence>
<evidence type="ECO:0000313" key="19">
    <source>
        <dbReference type="Proteomes" id="UP000008076"/>
    </source>
</evidence>
<keyword evidence="15" id="KW-0472">Membrane</keyword>
<dbReference type="GeneID" id="5881040"/>
<gene>
    <name evidence="18" type="ORF">EDI_308970</name>
</gene>
<evidence type="ECO:0000256" key="13">
    <source>
        <dbReference type="ARBA" id="ARBA00022989"/>
    </source>
</evidence>